<evidence type="ECO:0000313" key="12">
    <source>
        <dbReference type="Proteomes" id="UP001150538"/>
    </source>
</evidence>
<proteinExistence type="predicted"/>
<keyword evidence="3" id="KW-0677">Repeat</keyword>
<keyword evidence="5" id="KW-0862">Zinc</keyword>
<dbReference type="GO" id="GO:0000978">
    <property type="term" value="F:RNA polymerase II cis-regulatory region sequence-specific DNA binding"/>
    <property type="evidence" value="ECO:0007669"/>
    <property type="project" value="TreeGrafter"/>
</dbReference>
<feature type="compositionally biased region" description="Low complexity" evidence="9">
    <location>
        <begin position="355"/>
        <end position="370"/>
    </location>
</feature>
<evidence type="ECO:0000256" key="3">
    <source>
        <dbReference type="ARBA" id="ARBA00022737"/>
    </source>
</evidence>
<evidence type="ECO:0000256" key="2">
    <source>
        <dbReference type="ARBA" id="ARBA00022723"/>
    </source>
</evidence>
<evidence type="ECO:0000256" key="7">
    <source>
        <dbReference type="ARBA" id="ARBA00023242"/>
    </source>
</evidence>
<comment type="subcellular location">
    <subcellularLocation>
        <location evidence="1">Nucleus</location>
    </subcellularLocation>
</comment>
<dbReference type="PANTHER" id="PTHR14003">
    <property type="entry name" value="TRANSCRIPTIONAL REPRESSOR PROTEIN YY"/>
    <property type="match status" value="1"/>
</dbReference>
<dbReference type="InterPro" id="IPR013087">
    <property type="entry name" value="Znf_C2H2_type"/>
</dbReference>
<dbReference type="FunFam" id="3.30.160.60:FF:001102">
    <property type="entry name" value="Transcription factor IIIA"/>
    <property type="match status" value="1"/>
</dbReference>
<keyword evidence="7" id="KW-0539">Nucleus</keyword>
<evidence type="ECO:0000256" key="4">
    <source>
        <dbReference type="ARBA" id="ARBA00022771"/>
    </source>
</evidence>
<feature type="compositionally biased region" description="Polar residues" evidence="9">
    <location>
        <begin position="287"/>
        <end position="301"/>
    </location>
</feature>
<dbReference type="Gene3D" id="3.30.160.60">
    <property type="entry name" value="Classic Zinc Finger"/>
    <property type="match status" value="2"/>
</dbReference>
<dbReference type="EMBL" id="JANBPU010000412">
    <property type="protein sequence ID" value="KAJ1911763.1"/>
    <property type="molecule type" value="Genomic_DNA"/>
</dbReference>
<dbReference type="PROSITE" id="PS50157">
    <property type="entry name" value="ZINC_FINGER_C2H2_2"/>
    <property type="match status" value="2"/>
</dbReference>
<dbReference type="OrthoDB" id="6077919at2759"/>
<keyword evidence="12" id="KW-1185">Reference proteome</keyword>
<evidence type="ECO:0000256" key="5">
    <source>
        <dbReference type="ARBA" id="ARBA00022833"/>
    </source>
</evidence>
<dbReference type="AlphaFoldDB" id="A0A9W7ZVU5"/>
<reference evidence="11" key="1">
    <citation type="submission" date="2022-07" db="EMBL/GenBank/DDBJ databases">
        <title>Phylogenomic reconstructions and comparative analyses of Kickxellomycotina fungi.</title>
        <authorList>
            <person name="Reynolds N.K."/>
            <person name="Stajich J.E."/>
            <person name="Barry K."/>
            <person name="Grigoriev I.V."/>
            <person name="Crous P."/>
            <person name="Smith M.E."/>
        </authorList>
    </citation>
    <scope>NUCLEOTIDE SEQUENCE</scope>
    <source>
        <strain evidence="11">NBRC 100468</strain>
    </source>
</reference>
<dbReference type="InterPro" id="IPR036236">
    <property type="entry name" value="Znf_C2H2_sf"/>
</dbReference>
<dbReference type="PANTHER" id="PTHR14003:SF19">
    <property type="entry name" value="YY2 TRANSCRIPTION FACTOR"/>
    <property type="match status" value="1"/>
</dbReference>
<feature type="region of interest" description="Disordered" evidence="9">
    <location>
        <begin position="287"/>
        <end position="307"/>
    </location>
</feature>
<sequence>MLGNTDTSSNASSVQDVTLSNASSSPFGNTMTVSVLDSCESYLVGFDLKKSLSQTDVDTITATTTATPQLSTSEDDDDGQPKYKDHRKRKYRCPYCPKRFSRPSSLTTHTYTHTGERPFACKFPNCTKRFSVISNLRRHYKVHYNVIKKCYSTIYGQHNVPDHFAFSATRFPPGIIDPSASTTPKASSLPVGGGSNTRLNAGHPQQPLFIYAGPLNSAATQFPHSYSQNQNEIQNDPESLGNNGFRTAALPPPPQQQQLQQTVGQPTSTSSPIYKNMLRTQFAINSAPLPQQPTNTTDNDCSSSSSSSSMMMMMMRMPLAASATDMNRNGGSTGPCDISSATFERKNRLLLTTATTTTPYSSSTTSSPPLYHHHQTPAAETSSSICCTAPLTTATPSVPPYSQFPYAQTMQQQPPQHQFLKNTRSFSMPQIMPQQQGLQMQQQHSPGSFSPAVTEGAANIGSSLALMGNAVSETNNNLARRLSGITFSSASALLPHQQSQEQQLYVAASSSSSSSALYCDISGNNNSNNNVTMTTQQTGFLPFQQHMDNKNSNILNGVITTSSPMKTSSGSEFNGFDNHLQMLFNNNTTATTATTTNTNSNGFDFNNMVSTN</sequence>
<name>A0A9W7ZVU5_9FUNG</name>
<feature type="region of interest" description="Disordered" evidence="9">
    <location>
        <begin position="355"/>
        <end position="376"/>
    </location>
</feature>
<feature type="region of interest" description="Disordered" evidence="9">
    <location>
        <begin position="227"/>
        <end position="269"/>
    </location>
</feature>
<dbReference type="GO" id="GO:0031519">
    <property type="term" value="C:PcG protein complex"/>
    <property type="evidence" value="ECO:0007669"/>
    <property type="project" value="TreeGrafter"/>
</dbReference>
<comment type="caution">
    <text evidence="11">The sequence shown here is derived from an EMBL/GenBank/DDBJ whole genome shotgun (WGS) entry which is preliminary data.</text>
</comment>
<organism evidence="11 12">
    <name type="scientific">Mycoemilia scoparia</name>
    <dbReference type="NCBI Taxonomy" id="417184"/>
    <lineage>
        <taxon>Eukaryota</taxon>
        <taxon>Fungi</taxon>
        <taxon>Fungi incertae sedis</taxon>
        <taxon>Zoopagomycota</taxon>
        <taxon>Kickxellomycotina</taxon>
        <taxon>Kickxellomycetes</taxon>
        <taxon>Kickxellales</taxon>
        <taxon>Kickxellaceae</taxon>
        <taxon>Mycoemilia</taxon>
    </lineage>
</organism>
<keyword evidence="4 8" id="KW-0863">Zinc-finger</keyword>
<dbReference type="SUPFAM" id="SSF57667">
    <property type="entry name" value="beta-beta-alpha zinc fingers"/>
    <property type="match status" value="1"/>
</dbReference>
<dbReference type="Pfam" id="PF00096">
    <property type="entry name" value="zf-C2H2"/>
    <property type="match status" value="2"/>
</dbReference>
<evidence type="ECO:0000259" key="10">
    <source>
        <dbReference type="PROSITE" id="PS50157"/>
    </source>
</evidence>
<dbReference type="SMART" id="SM00355">
    <property type="entry name" value="ZnF_C2H2"/>
    <property type="match status" value="2"/>
</dbReference>
<feature type="domain" description="C2H2-type" evidence="10">
    <location>
        <begin position="91"/>
        <end position="118"/>
    </location>
</feature>
<keyword evidence="2" id="KW-0479">Metal-binding</keyword>
<feature type="domain" description="C2H2-type" evidence="10">
    <location>
        <begin position="119"/>
        <end position="143"/>
    </location>
</feature>
<accession>A0A9W7ZVU5</accession>
<evidence type="ECO:0000256" key="6">
    <source>
        <dbReference type="ARBA" id="ARBA00023125"/>
    </source>
</evidence>
<dbReference type="Proteomes" id="UP001150538">
    <property type="component" value="Unassembled WGS sequence"/>
</dbReference>
<evidence type="ECO:0000256" key="1">
    <source>
        <dbReference type="ARBA" id="ARBA00004123"/>
    </source>
</evidence>
<dbReference type="GO" id="GO:0000785">
    <property type="term" value="C:chromatin"/>
    <property type="evidence" value="ECO:0007669"/>
    <property type="project" value="TreeGrafter"/>
</dbReference>
<dbReference type="FunFam" id="3.30.160.60:FF:000045">
    <property type="entry name" value="ZFP69 zinc finger protein B"/>
    <property type="match status" value="1"/>
</dbReference>
<keyword evidence="6" id="KW-0238">DNA-binding</keyword>
<dbReference type="GO" id="GO:0005667">
    <property type="term" value="C:transcription regulator complex"/>
    <property type="evidence" value="ECO:0007669"/>
    <property type="project" value="TreeGrafter"/>
</dbReference>
<dbReference type="PROSITE" id="PS00028">
    <property type="entry name" value="ZINC_FINGER_C2H2_1"/>
    <property type="match status" value="2"/>
</dbReference>
<dbReference type="GO" id="GO:0000981">
    <property type="term" value="F:DNA-binding transcription factor activity, RNA polymerase II-specific"/>
    <property type="evidence" value="ECO:0007669"/>
    <property type="project" value="TreeGrafter"/>
</dbReference>
<feature type="compositionally biased region" description="Polar residues" evidence="9">
    <location>
        <begin position="227"/>
        <end position="245"/>
    </location>
</feature>
<dbReference type="GO" id="GO:0008270">
    <property type="term" value="F:zinc ion binding"/>
    <property type="evidence" value="ECO:0007669"/>
    <property type="project" value="UniProtKB-KW"/>
</dbReference>
<gene>
    <name evidence="11" type="ORF">H4219_005837</name>
</gene>
<protein>
    <recommendedName>
        <fullName evidence="10">C2H2-type domain-containing protein</fullName>
    </recommendedName>
</protein>
<evidence type="ECO:0000256" key="8">
    <source>
        <dbReference type="PROSITE-ProRule" id="PRU00042"/>
    </source>
</evidence>
<evidence type="ECO:0000313" key="11">
    <source>
        <dbReference type="EMBL" id="KAJ1911763.1"/>
    </source>
</evidence>
<evidence type="ECO:0000256" key="9">
    <source>
        <dbReference type="SAM" id="MobiDB-lite"/>
    </source>
</evidence>